<accession>A0A830F5H3</accession>
<feature type="transmembrane region" description="Helical" evidence="1">
    <location>
        <begin position="6"/>
        <end position="27"/>
    </location>
</feature>
<organism evidence="2 3">
    <name type="scientific">Halarchaeum grantii</name>
    <dbReference type="NCBI Taxonomy" id="1193105"/>
    <lineage>
        <taxon>Archaea</taxon>
        <taxon>Methanobacteriati</taxon>
        <taxon>Methanobacteriota</taxon>
        <taxon>Stenosarchaea group</taxon>
        <taxon>Halobacteria</taxon>
        <taxon>Halobacteriales</taxon>
        <taxon>Halobacteriaceae</taxon>
    </lineage>
</organism>
<dbReference type="EMBL" id="BMPF01000001">
    <property type="protein sequence ID" value="GGL22765.1"/>
    <property type="molecule type" value="Genomic_DNA"/>
</dbReference>
<keyword evidence="1" id="KW-1133">Transmembrane helix</keyword>
<keyword evidence="1" id="KW-0812">Transmembrane</keyword>
<dbReference type="InterPro" id="IPR055943">
    <property type="entry name" value="DUF7521"/>
</dbReference>
<gene>
    <name evidence="2" type="ORF">GCM10009037_02730</name>
</gene>
<dbReference type="AlphaFoldDB" id="A0A830F5H3"/>
<keyword evidence="3" id="KW-1185">Reference proteome</keyword>
<dbReference type="Proteomes" id="UP000628840">
    <property type="component" value="Unassembled WGS sequence"/>
</dbReference>
<keyword evidence="1" id="KW-0472">Membrane</keyword>
<proteinExistence type="predicted"/>
<comment type="caution">
    <text evidence="2">The sequence shown here is derived from an EMBL/GenBank/DDBJ whole genome shotgun (WGS) entry which is preliminary data.</text>
</comment>
<evidence type="ECO:0000313" key="3">
    <source>
        <dbReference type="Proteomes" id="UP000628840"/>
    </source>
</evidence>
<feature type="transmembrane region" description="Helical" evidence="1">
    <location>
        <begin position="39"/>
        <end position="57"/>
    </location>
</feature>
<feature type="transmembrane region" description="Helical" evidence="1">
    <location>
        <begin position="69"/>
        <end position="87"/>
    </location>
</feature>
<dbReference type="RefSeq" id="WP_188877195.1">
    <property type="nucleotide sequence ID" value="NZ_BMPF01000001.1"/>
</dbReference>
<name>A0A830F5H3_9EURY</name>
<sequence length="88" mass="9561">MTLASIVLVALRLVLFALTLGLTLISFQAYRRNGTPRLEYAFIGFAFVSMGVGLTVLSDQLPTGPVFEIGATLPFIVGFATLYVSLYR</sequence>
<dbReference type="Pfam" id="PF24365">
    <property type="entry name" value="DUF7521"/>
    <property type="match status" value="1"/>
</dbReference>
<dbReference type="OrthoDB" id="266325at2157"/>
<evidence type="ECO:0000313" key="2">
    <source>
        <dbReference type="EMBL" id="GGL22765.1"/>
    </source>
</evidence>
<evidence type="ECO:0000256" key="1">
    <source>
        <dbReference type="SAM" id="Phobius"/>
    </source>
</evidence>
<protein>
    <submittedName>
        <fullName evidence="2">Uncharacterized protein</fullName>
    </submittedName>
</protein>
<reference evidence="2 3" key="1">
    <citation type="journal article" date="2019" name="Int. J. Syst. Evol. Microbiol.">
        <title>The Global Catalogue of Microorganisms (GCM) 10K type strain sequencing project: providing services to taxonomists for standard genome sequencing and annotation.</title>
        <authorList>
            <consortium name="The Broad Institute Genomics Platform"/>
            <consortium name="The Broad Institute Genome Sequencing Center for Infectious Disease"/>
            <person name="Wu L."/>
            <person name="Ma J."/>
        </authorList>
    </citation>
    <scope>NUCLEOTIDE SEQUENCE [LARGE SCALE GENOMIC DNA]</scope>
    <source>
        <strain evidence="2 3">JCM 19585</strain>
    </source>
</reference>